<dbReference type="GO" id="GO:2000904">
    <property type="term" value="P:regulation of starch metabolic process"/>
    <property type="evidence" value="ECO:0007669"/>
    <property type="project" value="TreeGrafter"/>
</dbReference>
<dbReference type="InterPro" id="IPR018247">
    <property type="entry name" value="EF_Hand_1_Ca_BS"/>
</dbReference>
<evidence type="ECO:0000259" key="8">
    <source>
        <dbReference type="PROSITE" id="PS50222"/>
    </source>
</evidence>
<dbReference type="GO" id="GO:0005509">
    <property type="term" value="F:calcium ion binding"/>
    <property type="evidence" value="ECO:0007669"/>
    <property type="project" value="InterPro"/>
</dbReference>
<evidence type="ECO:0000256" key="2">
    <source>
        <dbReference type="ARBA" id="ARBA00022528"/>
    </source>
</evidence>
<dbReference type="Proteomes" id="UP000436088">
    <property type="component" value="Unassembled WGS sequence"/>
</dbReference>
<keyword evidence="5" id="KW-0809">Transit peptide</keyword>
<dbReference type="InterPro" id="IPR012337">
    <property type="entry name" value="RNaseH-like_sf"/>
</dbReference>
<dbReference type="EMBL" id="VEPZ02000823">
    <property type="protein sequence ID" value="KAE8717634.1"/>
    <property type="molecule type" value="Genomic_DNA"/>
</dbReference>
<feature type="domain" description="EF-hand" evidence="8">
    <location>
        <begin position="1342"/>
        <end position="1375"/>
    </location>
</feature>
<proteinExistence type="inferred from homology"/>
<dbReference type="InterPro" id="IPR036397">
    <property type="entry name" value="RNaseH_sf"/>
</dbReference>
<dbReference type="PANTHER" id="PTHR34113:SF2">
    <property type="entry name" value="PROTEIN LIKE EARLY STARVATION, CHLOROPLASTIC"/>
    <property type="match status" value="1"/>
</dbReference>
<dbReference type="CDD" id="cd00051">
    <property type="entry name" value="EFh"/>
    <property type="match status" value="1"/>
</dbReference>
<evidence type="ECO:0000259" key="9">
    <source>
        <dbReference type="PROSITE" id="PS50878"/>
    </source>
</evidence>
<dbReference type="SUPFAM" id="SSF53098">
    <property type="entry name" value="Ribonuclease H-like"/>
    <property type="match status" value="1"/>
</dbReference>
<dbReference type="InterPro" id="IPR044730">
    <property type="entry name" value="RNase_H-like_dom_plant"/>
</dbReference>
<feature type="compositionally biased region" description="Basic and acidic residues" evidence="7">
    <location>
        <begin position="135"/>
        <end position="147"/>
    </location>
</feature>
<feature type="region of interest" description="Disordered" evidence="7">
    <location>
        <begin position="131"/>
        <end position="180"/>
    </location>
</feature>
<dbReference type="InterPro" id="IPR043502">
    <property type="entry name" value="DNA/RNA_pol_sf"/>
</dbReference>
<dbReference type="Gene3D" id="3.30.420.10">
    <property type="entry name" value="Ribonuclease H-like superfamily/Ribonuclease H"/>
    <property type="match status" value="1"/>
</dbReference>
<evidence type="ECO:0000256" key="5">
    <source>
        <dbReference type="ARBA" id="ARBA00022946"/>
    </source>
</evidence>
<dbReference type="PROSITE" id="PS50878">
    <property type="entry name" value="RT_POL"/>
    <property type="match status" value="1"/>
</dbReference>
<organism evidence="10 11">
    <name type="scientific">Hibiscus syriacus</name>
    <name type="common">Rose of Sharon</name>
    <dbReference type="NCBI Taxonomy" id="106335"/>
    <lineage>
        <taxon>Eukaryota</taxon>
        <taxon>Viridiplantae</taxon>
        <taxon>Streptophyta</taxon>
        <taxon>Embryophyta</taxon>
        <taxon>Tracheophyta</taxon>
        <taxon>Spermatophyta</taxon>
        <taxon>Magnoliopsida</taxon>
        <taxon>eudicotyledons</taxon>
        <taxon>Gunneridae</taxon>
        <taxon>Pentapetalae</taxon>
        <taxon>rosids</taxon>
        <taxon>malvids</taxon>
        <taxon>Malvales</taxon>
        <taxon>Malvaceae</taxon>
        <taxon>Malvoideae</taxon>
        <taxon>Hibiscus</taxon>
    </lineage>
</organism>
<comment type="similarity">
    <text evidence="6">Belongs to the ESV1 family.</text>
</comment>
<dbReference type="Pfam" id="PF00078">
    <property type="entry name" value="RVT_1"/>
    <property type="match status" value="1"/>
</dbReference>
<feature type="compositionally biased region" description="Polar residues" evidence="7">
    <location>
        <begin position="148"/>
        <end position="172"/>
    </location>
</feature>
<protein>
    <submittedName>
        <fullName evidence="10">Guanine nucleotide-binding protein subunit gamma 2-like</fullName>
    </submittedName>
</protein>
<dbReference type="InterPro" id="IPR011992">
    <property type="entry name" value="EF-hand-dom_pair"/>
</dbReference>
<accession>A0A6A3BLW5</accession>
<dbReference type="PANTHER" id="PTHR34113">
    <property type="entry name" value="INACTIVE PURPLE ACID PHOSPHATASE-LIKE PROTEIN"/>
    <property type="match status" value="1"/>
</dbReference>
<evidence type="ECO:0000313" key="11">
    <source>
        <dbReference type="Proteomes" id="UP000436088"/>
    </source>
</evidence>
<dbReference type="SUPFAM" id="SSF47473">
    <property type="entry name" value="EF-hand"/>
    <property type="match status" value="1"/>
</dbReference>
<dbReference type="SMART" id="SM00054">
    <property type="entry name" value="EFh"/>
    <property type="match status" value="2"/>
</dbReference>
<comment type="subcellular location">
    <subcellularLocation>
        <location evidence="1">Plastid</location>
        <location evidence="1">Chloroplast stroma</location>
    </subcellularLocation>
</comment>
<dbReference type="GO" id="GO:0004523">
    <property type="term" value="F:RNA-DNA hybrid ribonuclease activity"/>
    <property type="evidence" value="ECO:0007669"/>
    <property type="project" value="InterPro"/>
</dbReference>
<name>A0A6A3BLW5_HIBSY</name>
<dbReference type="SUPFAM" id="SSF56672">
    <property type="entry name" value="DNA/RNA polymerases"/>
    <property type="match status" value="1"/>
</dbReference>
<evidence type="ECO:0000256" key="1">
    <source>
        <dbReference type="ARBA" id="ARBA00004470"/>
    </source>
</evidence>
<dbReference type="Pfam" id="PF13456">
    <property type="entry name" value="RVT_3"/>
    <property type="match status" value="1"/>
</dbReference>
<dbReference type="InterPro" id="IPR002156">
    <property type="entry name" value="RNaseH_domain"/>
</dbReference>
<dbReference type="PROSITE" id="PS50222">
    <property type="entry name" value="EF_HAND_2"/>
    <property type="match status" value="2"/>
</dbReference>
<dbReference type="GO" id="GO:0003676">
    <property type="term" value="F:nucleic acid binding"/>
    <property type="evidence" value="ECO:0007669"/>
    <property type="project" value="InterPro"/>
</dbReference>
<feature type="domain" description="EF-hand" evidence="8">
    <location>
        <begin position="1306"/>
        <end position="1341"/>
    </location>
</feature>
<dbReference type="FunFam" id="1.10.238.10:FF:000001">
    <property type="entry name" value="Calmodulin 1"/>
    <property type="match status" value="1"/>
</dbReference>
<keyword evidence="4" id="KW-0106">Calcium</keyword>
<dbReference type="Gene3D" id="1.10.238.10">
    <property type="entry name" value="EF-hand"/>
    <property type="match status" value="1"/>
</dbReference>
<keyword evidence="11" id="KW-1185">Reference proteome</keyword>
<dbReference type="PROSITE" id="PS00018">
    <property type="entry name" value="EF_HAND_1"/>
    <property type="match status" value="1"/>
</dbReference>
<dbReference type="Pfam" id="PF13499">
    <property type="entry name" value="EF-hand_7"/>
    <property type="match status" value="1"/>
</dbReference>
<dbReference type="GO" id="GO:2001070">
    <property type="term" value="F:starch binding"/>
    <property type="evidence" value="ECO:0007669"/>
    <property type="project" value="TreeGrafter"/>
</dbReference>
<keyword evidence="2" id="KW-0150">Chloroplast</keyword>
<keyword evidence="3" id="KW-0934">Plastid</keyword>
<dbReference type="InterPro" id="IPR000477">
    <property type="entry name" value="RT_dom"/>
</dbReference>
<evidence type="ECO:0000256" key="3">
    <source>
        <dbReference type="ARBA" id="ARBA00022640"/>
    </source>
</evidence>
<dbReference type="CDD" id="cd06222">
    <property type="entry name" value="RNase_H_like"/>
    <property type="match status" value="1"/>
</dbReference>
<feature type="domain" description="Reverse transcriptase" evidence="9">
    <location>
        <begin position="524"/>
        <end position="788"/>
    </location>
</feature>
<dbReference type="InterPro" id="IPR052495">
    <property type="entry name" value="Alpha-glucan_binding_chloro"/>
</dbReference>
<reference evidence="10" key="1">
    <citation type="submission" date="2019-09" db="EMBL/GenBank/DDBJ databases">
        <title>Draft genome information of white flower Hibiscus syriacus.</title>
        <authorList>
            <person name="Kim Y.-M."/>
        </authorList>
    </citation>
    <scope>NUCLEOTIDE SEQUENCE [LARGE SCALE GENOMIC DNA]</scope>
    <source>
        <strain evidence="10">YM2019G1</strain>
    </source>
</reference>
<dbReference type="GO" id="GO:0009570">
    <property type="term" value="C:chloroplast stroma"/>
    <property type="evidence" value="ECO:0007669"/>
    <property type="project" value="UniProtKB-SubCell"/>
</dbReference>
<evidence type="ECO:0000256" key="7">
    <source>
        <dbReference type="SAM" id="MobiDB-lite"/>
    </source>
</evidence>
<dbReference type="GO" id="GO:0005982">
    <property type="term" value="P:starch metabolic process"/>
    <property type="evidence" value="ECO:0007669"/>
    <property type="project" value="TreeGrafter"/>
</dbReference>
<sequence>MASLTRAFTPLTSHHCRRRALIAPPKLFCQRIRRSGTRLTVVRAVDGNDSYLGMWRKAKEREKKEAELHRLAQNLADDSSGGGVKKEVLEKKSEEFQKILEAPKEERDRIQRMQVIDRAAAAIAAARSLIQNKDSSGKDDSGIENRKPNSFQDDGKQSGSIFVSQPTNSGNKTPGPDFWSWAPPQSADQVSVEMDELQVARQTSELPVSSIPVLEKDRSLGFMSIPFESKAYESTRNLPPFQSLVEVDKTKVSEVAVEETSLKVEHDLEVEFSAHAAEAADAIHKAKELSSQGVKQDGTRWWMETGVEKRPDGVICRWTMIRGVSVDQAVEWQDKYWEASDEFGYKELGSEKSGRDVYGNVWSEKWRESMLQENGLVHLEKTADKWGKNSEGAEWHEKWWEHYDASGKSEKWADKWCSVDPNTPLEAGHAHVWHERWGEQYDGYGGSVKYTDKWAERCEGDGWAKWGDKWDEHFGPNGHGVKQGETWWKGKHGDQWNRTWGEQHNGWGWIHKYGRSSSGEHWDTHVEQETWYERFPHYGFYHCFDNSVQLREVKKPSEVAELVEKPSEVAEHVKKPSEVAEHVEKPSEQSITDNIIVAQEVVHSMRLKKGKTGYMAIKIDLEKAYDRLEWPFIDDTLKELHIPDNLRMLIMRCVSSVSTQVLWNGAMSASFNPSRGLRQGDPLSPYLFVMCMERLAHAIAGAVTNGMWKPIRLCRNGPALSHLFFADDLVLFCRGFYRAIASFGFKEVQNLGKYLGVPLLHSQITKSSYSYIVSRVRDKLSGWTAKTLSLAGRITLAKAVLSAIPYYSMQSTKLPKGTCDEIERLIRGFIWGHTETRSGVHLVHWENICKPTVKGGLGMKKLNVQNEAFLMKLAYKLVVNSDQLWARVLRTKYKWVELITESINRTRSSHVWKGISQVWNEVRQCFVWNIGNGCTLDFWRGDWLSDMGPLESCVVNPAERNNLPRQSVSSMVDSNGQWRWDFIIDKLPNSIIHRLAATMPPRQNCRTDTLGWKWNVDRQFSVKSAYELRRGILNDDSHKVWESGETSDHLFRQCHMAMAIWSSLFKTKKLADFFTRDFRDWMQINIASPGFYAREEGDWNLLFGSILWLIWKNRNRRLFDPDYFEHESVLEKSRRLTLEATRALDSALSKFQPSHRSSTMSDIWHSPPHNWCKVNTDGARNVENGLASCGGAIRSLNGGWMFGFSKVIGVCFIVEAELWGIHEGLSHAWNLGERQIIVEADSLEVVRMLKVNSKRGSIFTLLDRVFELINRDWNIILRHISRTTNKVADRVAKIAITRGEVHKESDAEEKLREAFKVFDKDLNGYISACELRNVMMKIGEKLNDEEVEQMIREADLDGDGQVNYDEFVKMMTTIG</sequence>
<dbReference type="InterPro" id="IPR002048">
    <property type="entry name" value="EF_hand_dom"/>
</dbReference>
<evidence type="ECO:0000313" key="10">
    <source>
        <dbReference type="EMBL" id="KAE8717634.1"/>
    </source>
</evidence>
<evidence type="ECO:0000256" key="4">
    <source>
        <dbReference type="ARBA" id="ARBA00022837"/>
    </source>
</evidence>
<comment type="caution">
    <text evidence="10">The sequence shown here is derived from an EMBL/GenBank/DDBJ whole genome shotgun (WGS) entry which is preliminary data.</text>
</comment>
<dbReference type="GO" id="GO:0043036">
    <property type="term" value="C:starch grain"/>
    <property type="evidence" value="ECO:0007669"/>
    <property type="project" value="TreeGrafter"/>
</dbReference>
<gene>
    <name evidence="10" type="ORF">F3Y22_tig00110044pilonHSYRG00304</name>
</gene>
<evidence type="ECO:0000256" key="6">
    <source>
        <dbReference type="ARBA" id="ARBA00038237"/>
    </source>
</evidence>